<keyword evidence="1" id="KW-0812">Transmembrane</keyword>
<dbReference type="InterPro" id="IPR049468">
    <property type="entry name" value="Restrct_endonuc-II-like_dom"/>
</dbReference>
<evidence type="ECO:0000313" key="3">
    <source>
        <dbReference type="EMBL" id="MDH0365199.1"/>
    </source>
</evidence>
<keyword evidence="1" id="KW-1133">Transmembrane helix</keyword>
<organism evidence="3 4">
    <name type="scientific">Comamonas aquatica</name>
    <dbReference type="NCBI Taxonomy" id="225991"/>
    <lineage>
        <taxon>Bacteria</taxon>
        <taxon>Pseudomonadati</taxon>
        <taxon>Pseudomonadota</taxon>
        <taxon>Betaproteobacteria</taxon>
        <taxon>Burkholderiales</taxon>
        <taxon>Comamonadaceae</taxon>
        <taxon>Comamonas</taxon>
    </lineage>
</organism>
<dbReference type="InterPro" id="IPR011335">
    <property type="entry name" value="Restrct_endonuc-II-like"/>
</dbReference>
<feature type="transmembrane region" description="Helical" evidence="1">
    <location>
        <begin position="12"/>
        <end position="40"/>
    </location>
</feature>
<evidence type="ECO:0000256" key="1">
    <source>
        <dbReference type="SAM" id="Phobius"/>
    </source>
</evidence>
<dbReference type="Gene3D" id="3.40.960.10">
    <property type="entry name" value="VSR Endonuclease"/>
    <property type="match status" value="1"/>
</dbReference>
<dbReference type="SUPFAM" id="SSF52980">
    <property type="entry name" value="Restriction endonuclease-like"/>
    <property type="match status" value="1"/>
</dbReference>
<reference evidence="3" key="1">
    <citation type="submission" date="2022-09" db="EMBL/GenBank/DDBJ databases">
        <title>Intensive care unit water sources are persistently colonized with multi-drug resistant bacteria and are the site of extensive horizontal gene transfer of antibiotic resistance genes.</title>
        <authorList>
            <person name="Diorio-Toth L."/>
        </authorList>
    </citation>
    <scope>NUCLEOTIDE SEQUENCE</scope>
    <source>
        <strain evidence="3">GD04130</strain>
    </source>
</reference>
<dbReference type="Proteomes" id="UP001158297">
    <property type="component" value="Unassembled WGS sequence"/>
</dbReference>
<comment type="caution">
    <text evidence="3">The sequence shown here is derived from an EMBL/GenBank/DDBJ whole genome shotgun (WGS) entry which is preliminary data.</text>
</comment>
<feature type="domain" description="Restriction endonuclease type II-like" evidence="2">
    <location>
        <begin position="95"/>
        <end position="177"/>
    </location>
</feature>
<keyword evidence="1" id="KW-0472">Membrane</keyword>
<gene>
    <name evidence="3" type="ORF">N7330_19475</name>
</gene>
<dbReference type="RefSeq" id="WP_154164629.1">
    <property type="nucleotide sequence ID" value="NZ_JAODZU010000045.1"/>
</dbReference>
<evidence type="ECO:0000259" key="2">
    <source>
        <dbReference type="Pfam" id="PF18741"/>
    </source>
</evidence>
<dbReference type="EMBL" id="JAODZU010000045">
    <property type="protein sequence ID" value="MDH0365199.1"/>
    <property type="molecule type" value="Genomic_DNA"/>
</dbReference>
<accession>A0AA42HVA6</accession>
<evidence type="ECO:0000313" key="4">
    <source>
        <dbReference type="Proteomes" id="UP001158297"/>
    </source>
</evidence>
<name>A0AA42HVA6_9BURK</name>
<dbReference type="Pfam" id="PF18741">
    <property type="entry name" value="MTES_1575"/>
    <property type="match status" value="1"/>
</dbReference>
<sequence length="250" mass="28236">MAKDVHRPGLRVVLLISSALIGLVFPYAFLLTIFFAWTLYEEIFNPGPESIPPQPRFRGTEADPDWREYYEDRCESVAEKAFLKAMLDAHGMKPVDDALASDDIRLDMQVKVDNYRLDFVANRTFIIEIDGAAWHSSPEAVERDRVRDAAMVAKGYKVLRIPAKVVLNTPKEAVRRVDVYLGRIQPEPAVSNIRKSLNELLKHQQALSTDPVMNPAAKNVLFVEKDGAKLDAEVDARTMPHGCMESKFHT</sequence>
<proteinExistence type="predicted"/>
<protein>
    <submittedName>
        <fullName evidence="3">DUF559 domain-containing protein</fullName>
    </submittedName>
</protein>
<dbReference type="AlphaFoldDB" id="A0AA42HVA6"/>